<dbReference type="Proteomes" id="UP000094569">
    <property type="component" value="Unassembled WGS sequence"/>
</dbReference>
<reference evidence="1 2" key="1">
    <citation type="journal article" date="2016" name="BMC Genomics">
        <title>Comparative genomic and transcriptomic analyses of the Fuzhuan brick tea-fermentation fungus Aspergillus cristatus.</title>
        <authorList>
            <person name="Ge Y."/>
            <person name="Wang Y."/>
            <person name="Liu Y."/>
            <person name="Tan Y."/>
            <person name="Ren X."/>
            <person name="Zhang X."/>
            <person name="Hyde K.D."/>
            <person name="Liu Y."/>
            <person name="Liu Z."/>
        </authorList>
    </citation>
    <scope>NUCLEOTIDE SEQUENCE [LARGE SCALE GENOMIC DNA]</scope>
    <source>
        <strain evidence="1 2">GZAAS20.1005</strain>
    </source>
</reference>
<dbReference type="OrthoDB" id="4138941at2759"/>
<name>A0A1E3BKU4_ASPCR</name>
<sequence>MTTPRATFPVKKAAERMDLRDHLAQSLQLSTETVEELCTRPLENEVNSLELIIFKVIHRPDAFSMPSFASTFPFLEAICPSDSPGWHISRARLLEHYTASWVRLDRLTEETSFITLPGESKVDEPERTGGGNIAFLLTLIPKEWGMEDIQPKLLKACVAVACNSEKPGSMTRRKGFEGS</sequence>
<dbReference type="EMBL" id="JXNT01000002">
    <property type="protein sequence ID" value="ODM21528.1"/>
    <property type="molecule type" value="Genomic_DNA"/>
</dbReference>
<accession>A0A1E3BKU4</accession>
<protein>
    <submittedName>
        <fullName evidence="1">Uncharacterized protein</fullName>
    </submittedName>
</protein>
<gene>
    <name evidence="1" type="ORF">SI65_02372</name>
</gene>
<dbReference type="VEuPathDB" id="FungiDB:SI65_02372"/>
<proteinExistence type="predicted"/>
<comment type="caution">
    <text evidence="1">The sequence shown here is derived from an EMBL/GenBank/DDBJ whole genome shotgun (WGS) entry which is preliminary data.</text>
</comment>
<dbReference type="AlphaFoldDB" id="A0A1E3BKU4"/>
<evidence type="ECO:0000313" key="1">
    <source>
        <dbReference type="EMBL" id="ODM21528.1"/>
    </source>
</evidence>
<keyword evidence="2" id="KW-1185">Reference proteome</keyword>
<organism evidence="1 2">
    <name type="scientific">Aspergillus cristatus</name>
    <name type="common">Chinese Fuzhuan brick tea-fermentation fungus</name>
    <name type="synonym">Eurotium cristatum</name>
    <dbReference type="NCBI Taxonomy" id="573508"/>
    <lineage>
        <taxon>Eukaryota</taxon>
        <taxon>Fungi</taxon>
        <taxon>Dikarya</taxon>
        <taxon>Ascomycota</taxon>
        <taxon>Pezizomycotina</taxon>
        <taxon>Eurotiomycetes</taxon>
        <taxon>Eurotiomycetidae</taxon>
        <taxon>Eurotiales</taxon>
        <taxon>Aspergillaceae</taxon>
        <taxon>Aspergillus</taxon>
        <taxon>Aspergillus subgen. Aspergillus</taxon>
    </lineage>
</organism>
<evidence type="ECO:0000313" key="2">
    <source>
        <dbReference type="Proteomes" id="UP000094569"/>
    </source>
</evidence>